<proteinExistence type="inferred from homology"/>
<feature type="region of interest" description="Disordered" evidence="2">
    <location>
        <begin position="526"/>
        <end position="551"/>
    </location>
</feature>
<dbReference type="GeneID" id="70242763"/>
<dbReference type="GO" id="GO:0005737">
    <property type="term" value="C:cytoplasm"/>
    <property type="evidence" value="ECO:0007669"/>
    <property type="project" value="TreeGrafter"/>
</dbReference>
<dbReference type="InterPro" id="IPR011993">
    <property type="entry name" value="PH-like_dom_sf"/>
</dbReference>
<dbReference type="Pfam" id="PF23164">
    <property type="entry name" value="UBL_AVO1"/>
    <property type="match status" value="1"/>
</dbReference>
<name>A0AAD4L1A0_9EURO</name>
<feature type="compositionally biased region" description="Acidic residues" evidence="2">
    <location>
        <begin position="152"/>
        <end position="168"/>
    </location>
</feature>
<dbReference type="FunFam" id="2.30.29.30:FF:000263">
    <property type="entry name" value="Stress activated MAP kinase interacting protein"/>
    <property type="match status" value="1"/>
</dbReference>
<dbReference type="EMBL" id="JAJTJA010000001">
    <property type="protein sequence ID" value="KAH8705723.1"/>
    <property type="molecule type" value="Genomic_DNA"/>
</dbReference>
<keyword evidence="6" id="KW-0418">Kinase</keyword>
<dbReference type="InterPro" id="IPR056385">
    <property type="entry name" value="UBL_AVO1/Sin1"/>
</dbReference>
<dbReference type="InterPro" id="IPR031313">
    <property type="entry name" value="Sin1_PH_dom"/>
</dbReference>
<dbReference type="InterPro" id="IPR008828">
    <property type="entry name" value="Sin1/Avo1"/>
</dbReference>
<evidence type="ECO:0000256" key="1">
    <source>
        <dbReference type="ARBA" id="ARBA00009407"/>
    </source>
</evidence>
<feature type="compositionally biased region" description="Basic and acidic residues" evidence="2">
    <location>
        <begin position="89"/>
        <end position="101"/>
    </location>
</feature>
<gene>
    <name evidence="6" type="ORF">BGW36DRAFT_311410</name>
</gene>
<organism evidence="6 7">
    <name type="scientific">Talaromyces proteolyticus</name>
    <dbReference type="NCBI Taxonomy" id="1131652"/>
    <lineage>
        <taxon>Eukaryota</taxon>
        <taxon>Fungi</taxon>
        <taxon>Dikarya</taxon>
        <taxon>Ascomycota</taxon>
        <taxon>Pezizomycotina</taxon>
        <taxon>Eurotiomycetes</taxon>
        <taxon>Eurotiomycetidae</taxon>
        <taxon>Eurotiales</taxon>
        <taxon>Trichocomaceae</taxon>
        <taxon>Talaromyces</taxon>
        <taxon>Talaromyces sect. Bacilispori</taxon>
    </lineage>
</organism>
<evidence type="ECO:0000256" key="2">
    <source>
        <dbReference type="SAM" id="MobiDB-lite"/>
    </source>
</evidence>
<evidence type="ECO:0000259" key="4">
    <source>
        <dbReference type="Pfam" id="PF16979"/>
    </source>
</evidence>
<feature type="compositionally biased region" description="Polar residues" evidence="2">
    <location>
        <begin position="537"/>
        <end position="546"/>
    </location>
</feature>
<dbReference type="GO" id="GO:0038203">
    <property type="term" value="P:TORC2 signaling"/>
    <property type="evidence" value="ECO:0007669"/>
    <property type="project" value="TreeGrafter"/>
</dbReference>
<dbReference type="Pfam" id="PF16979">
    <property type="entry name" value="SIN1_PH"/>
    <property type="match status" value="1"/>
</dbReference>
<dbReference type="PANTHER" id="PTHR13335:SF1">
    <property type="entry name" value="TARGET OF RAPAMYCIN COMPLEX 2 SUBUNIT MAPKAP1"/>
    <property type="match status" value="1"/>
</dbReference>
<protein>
    <submittedName>
        <fullName evidence="6">Stress activated MAP kinase interacting protein</fullName>
    </submittedName>
</protein>
<sequence>MSLLQNEDFTIWQLRTSYLSIIKDGIGDRLITVNDSVLNTPGFRAAGWLPATTNPTAQENGDIIKRTYSPPIPTTATVASEYYRFARHNHGDQNEDDRFSIGDDGDEDEGGMVTGGGGGSTYVFGARIHTRGGRKNRRRDRQHRDQQKQGAGDDEDSSDLSDDSEEEGEGGRAAQQIKFSKMPVRDRSGSESAAPLASRPSANNAHRRSSVGTVEITKGRPRGDTVTSSDMSEGDNPALFKRRQIQFSSRHEVIEEPEDDVNENSELNSRDLQDHDEDYAPGSVDSVLSSDFGATAGSASLLAGVELNATLDSPAVMHKLPNASSHGASPKKLKTAIPELQELPPPRPISTLQPISLLSKELNARKAVPKNPLEMFASLWGAESNTALNIKIYAPFSEDPEEPFNMPIFRESRDHDQLRPVTVTEAIGLALWRYMKEDLKPSIEPNKLNVNRWTLRMVEDGEVEYDFPALGRNRPLEDFTSNNNRSAGMRGRMRGKQYDEFALVEAMDAEFAENSRLYPQFNPEPISRPSEGIPTIQAPSSTTPPQINKPAPSVPRANPILGQPFSSALNDNTLTPADMPAPTSHATPRLGVQKTLKVRFVNIEGSSQTTTVNTATDSYIAEILDSVCKRWGLDKANYLLKVQNSNTVAPLDRTVEVLGNVSELDVVRRRFGAGASFAGSPGSASPNAPLQIGNANLVAAKKGKRGHQVLQPLSQPQKQDLVGGYYRRYYVYRKQSMSFTASNQKVLVLDNDYLHIMPGETGKGVFETPGKTRSINFNDIVGSKVSRRHPKSFRVVVLRGTDGHEQKRYDFEARNEAEATEIVGEIKKNMEHFRV</sequence>
<evidence type="ECO:0000259" key="5">
    <source>
        <dbReference type="Pfam" id="PF23164"/>
    </source>
</evidence>
<keyword evidence="6" id="KW-0808">Transferase</keyword>
<evidence type="ECO:0000313" key="6">
    <source>
        <dbReference type="EMBL" id="KAH8705723.1"/>
    </source>
</evidence>
<feature type="domain" description="CRIM" evidence="3">
    <location>
        <begin position="356"/>
        <end position="514"/>
    </location>
</feature>
<feature type="compositionally biased region" description="Basic residues" evidence="2">
    <location>
        <begin position="128"/>
        <end position="141"/>
    </location>
</feature>
<feature type="domain" description="AVO1/Sin1 ubiquitin-like" evidence="5">
    <location>
        <begin position="600"/>
        <end position="670"/>
    </location>
</feature>
<dbReference type="GO" id="GO:0031932">
    <property type="term" value="C:TORC2 complex"/>
    <property type="evidence" value="ECO:0007669"/>
    <property type="project" value="InterPro"/>
</dbReference>
<dbReference type="AlphaFoldDB" id="A0AAD4L1A0"/>
<comment type="similarity">
    <text evidence="1">Belongs to the SIN1 family.</text>
</comment>
<evidence type="ECO:0000259" key="3">
    <source>
        <dbReference type="Pfam" id="PF16978"/>
    </source>
</evidence>
<dbReference type="Proteomes" id="UP001201262">
    <property type="component" value="Unassembled WGS sequence"/>
</dbReference>
<feature type="domain" description="SIN1-type PH" evidence="4">
    <location>
        <begin position="725"/>
        <end position="831"/>
    </location>
</feature>
<keyword evidence="7" id="KW-1185">Reference proteome</keyword>
<dbReference type="Pfam" id="PF16978">
    <property type="entry name" value="CRIM"/>
    <property type="match status" value="1"/>
</dbReference>
<dbReference type="RefSeq" id="XP_046078344.1">
    <property type="nucleotide sequence ID" value="XM_046212476.1"/>
</dbReference>
<dbReference type="Gene3D" id="2.30.29.30">
    <property type="entry name" value="Pleckstrin-homology domain (PH domain)/Phosphotyrosine-binding domain (PTB)"/>
    <property type="match status" value="1"/>
</dbReference>
<evidence type="ECO:0000313" key="7">
    <source>
        <dbReference type="Proteomes" id="UP001201262"/>
    </source>
</evidence>
<accession>A0AAD4L1A0</accession>
<dbReference type="PANTHER" id="PTHR13335">
    <property type="entry name" value="TARGET OF RAPAMYCIN COMPLEX 2 SUBUNIT MAPKAP1"/>
    <property type="match status" value="1"/>
</dbReference>
<dbReference type="GO" id="GO:0005546">
    <property type="term" value="F:phosphatidylinositol-4,5-bisphosphate binding"/>
    <property type="evidence" value="ECO:0007669"/>
    <property type="project" value="TreeGrafter"/>
</dbReference>
<feature type="region of interest" description="Disordered" evidence="2">
    <location>
        <begin position="88"/>
        <end position="266"/>
    </location>
</feature>
<dbReference type="InterPro" id="IPR031567">
    <property type="entry name" value="CRIM_dom"/>
</dbReference>
<reference evidence="6" key="1">
    <citation type="submission" date="2021-12" db="EMBL/GenBank/DDBJ databases">
        <title>Convergent genome expansion in fungi linked to evolution of root-endophyte symbiosis.</title>
        <authorList>
            <consortium name="DOE Joint Genome Institute"/>
            <person name="Ke Y.-H."/>
            <person name="Bonito G."/>
            <person name="Liao H.-L."/>
            <person name="Looney B."/>
            <person name="Rojas-Flechas A."/>
            <person name="Nash J."/>
            <person name="Hameed K."/>
            <person name="Schadt C."/>
            <person name="Martin F."/>
            <person name="Crous P.W."/>
            <person name="Miettinen O."/>
            <person name="Magnuson J.K."/>
            <person name="Labbe J."/>
            <person name="Jacobson D."/>
            <person name="Doktycz M.J."/>
            <person name="Veneault-Fourrey C."/>
            <person name="Kuo A."/>
            <person name="Mondo S."/>
            <person name="Calhoun S."/>
            <person name="Riley R."/>
            <person name="Ohm R."/>
            <person name="LaButti K."/>
            <person name="Andreopoulos B."/>
            <person name="Pangilinan J."/>
            <person name="Nolan M."/>
            <person name="Tritt A."/>
            <person name="Clum A."/>
            <person name="Lipzen A."/>
            <person name="Daum C."/>
            <person name="Barry K."/>
            <person name="Grigoriev I.V."/>
            <person name="Vilgalys R."/>
        </authorList>
    </citation>
    <scope>NUCLEOTIDE SEQUENCE</scope>
    <source>
        <strain evidence="6">PMI_201</strain>
    </source>
</reference>
<comment type="caution">
    <text evidence="6">The sequence shown here is derived from an EMBL/GenBank/DDBJ whole genome shotgun (WGS) entry which is preliminary data.</text>
</comment>
<dbReference type="GO" id="GO:0016301">
    <property type="term" value="F:kinase activity"/>
    <property type="evidence" value="ECO:0007669"/>
    <property type="project" value="UniProtKB-KW"/>
</dbReference>
<dbReference type="GO" id="GO:0005886">
    <property type="term" value="C:plasma membrane"/>
    <property type="evidence" value="ECO:0007669"/>
    <property type="project" value="TreeGrafter"/>
</dbReference>